<organism evidence="7">
    <name type="scientific">freshwater metagenome</name>
    <dbReference type="NCBI Taxonomy" id="449393"/>
    <lineage>
        <taxon>unclassified sequences</taxon>
        <taxon>metagenomes</taxon>
        <taxon>ecological metagenomes</taxon>
    </lineage>
</organism>
<protein>
    <submittedName>
        <fullName evidence="7">Unannotated protein</fullName>
    </submittedName>
</protein>
<keyword evidence="5 6" id="KW-0472">Membrane</keyword>
<feature type="transmembrane region" description="Helical" evidence="6">
    <location>
        <begin position="52"/>
        <end position="74"/>
    </location>
</feature>
<feature type="transmembrane region" description="Helical" evidence="6">
    <location>
        <begin position="81"/>
        <end position="103"/>
    </location>
</feature>
<dbReference type="EMBL" id="CAEZSR010000150">
    <property type="protein sequence ID" value="CAB4580505.1"/>
    <property type="molecule type" value="Genomic_DNA"/>
</dbReference>
<evidence type="ECO:0000313" key="7">
    <source>
        <dbReference type="EMBL" id="CAB4580505.1"/>
    </source>
</evidence>
<accession>A0A6J6EYI6</accession>
<feature type="transmembrane region" description="Helical" evidence="6">
    <location>
        <begin position="12"/>
        <end position="32"/>
    </location>
</feature>
<dbReference type="Pfam" id="PF07681">
    <property type="entry name" value="DoxX"/>
    <property type="match status" value="1"/>
</dbReference>
<keyword evidence="4 6" id="KW-1133">Transmembrane helix</keyword>
<dbReference type="InterPro" id="IPR032808">
    <property type="entry name" value="DoxX"/>
</dbReference>
<proteinExistence type="predicted"/>
<evidence type="ECO:0000256" key="4">
    <source>
        <dbReference type="ARBA" id="ARBA00022989"/>
    </source>
</evidence>
<reference evidence="7" key="1">
    <citation type="submission" date="2020-05" db="EMBL/GenBank/DDBJ databases">
        <authorList>
            <person name="Chiriac C."/>
            <person name="Salcher M."/>
            <person name="Ghai R."/>
            <person name="Kavagutti S V."/>
        </authorList>
    </citation>
    <scope>NUCLEOTIDE SEQUENCE</scope>
</reference>
<gene>
    <name evidence="7" type="ORF">UFOPK1493_03036</name>
</gene>
<dbReference type="AlphaFoldDB" id="A0A6J6EYI6"/>
<dbReference type="GO" id="GO:0005886">
    <property type="term" value="C:plasma membrane"/>
    <property type="evidence" value="ECO:0007669"/>
    <property type="project" value="UniProtKB-SubCell"/>
</dbReference>
<dbReference type="InterPro" id="IPR051907">
    <property type="entry name" value="DoxX-like_oxidoreductase"/>
</dbReference>
<keyword evidence="2" id="KW-1003">Cell membrane</keyword>
<feature type="transmembrane region" description="Helical" evidence="6">
    <location>
        <begin position="115"/>
        <end position="134"/>
    </location>
</feature>
<evidence type="ECO:0000256" key="3">
    <source>
        <dbReference type="ARBA" id="ARBA00022692"/>
    </source>
</evidence>
<name>A0A6J6EYI6_9ZZZZ</name>
<evidence type="ECO:0000256" key="1">
    <source>
        <dbReference type="ARBA" id="ARBA00004651"/>
    </source>
</evidence>
<keyword evidence="3 6" id="KW-0812">Transmembrane</keyword>
<dbReference type="PANTHER" id="PTHR33452:SF1">
    <property type="entry name" value="INNER MEMBRANE PROTEIN YPHA-RELATED"/>
    <property type="match status" value="1"/>
</dbReference>
<evidence type="ECO:0000256" key="2">
    <source>
        <dbReference type="ARBA" id="ARBA00022475"/>
    </source>
</evidence>
<dbReference type="PANTHER" id="PTHR33452">
    <property type="entry name" value="OXIDOREDUCTASE CATD-RELATED"/>
    <property type="match status" value="1"/>
</dbReference>
<sequence>MHKACSMLNRFRPGVPLVLRVVLGGLFVWHGIDKFDVGIDMIEEMFTMWGVPAPGASAMLTAIIEIAAGAMLVFGVATRVAAMLLSVVMIGAIVYVKADLGIISSQPMPGTELDLSLLAGLIALVFLGPGPYSVDDKIGFEPSERSDAMPIADTRKRALAGR</sequence>
<evidence type="ECO:0000256" key="5">
    <source>
        <dbReference type="ARBA" id="ARBA00023136"/>
    </source>
</evidence>
<comment type="subcellular location">
    <subcellularLocation>
        <location evidence="1">Cell membrane</location>
        <topology evidence="1">Multi-pass membrane protein</topology>
    </subcellularLocation>
</comment>
<evidence type="ECO:0000256" key="6">
    <source>
        <dbReference type="SAM" id="Phobius"/>
    </source>
</evidence>